<dbReference type="GeneID" id="86817800"/>
<reference evidence="1 2" key="1">
    <citation type="submission" date="2017-11" db="EMBL/GenBank/DDBJ databases">
        <authorList>
            <person name="Duchaud E."/>
        </authorList>
    </citation>
    <scope>NUCLEOTIDE SEQUENCE [LARGE SCALE GENOMIC DNA]</scope>
    <source>
        <strain evidence="1 2">TNO010</strain>
    </source>
</reference>
<protein>
    <recommendedName>
        <fullName evidence="3">Lipoprotein</fullName>
    </recommendedName>
</protein>
<sequence length="176" mass="20282">MKYPLYLLVFLVLIASSCKKEAPQQRVAVKKTGMDGSVKHLKYATLHKDAAKNIENWKEYALVENFLQQFKNNTPTAALNNAIELKELTKQLKDSLKIKTLQKPAFKARINVFENEVLRLADMTYIPAITSREINSQVAKIHLLFGSMNTKINTVYTKQQFDKEINLDSLFNFKER</sequence>
<accession>A0A2I2MA39</accession>
<gene>
    <name evidence="1" type="ORF">TNO010_220366</name>
</gene>
<proteinExistence type="predicted"/>
<evidence type="ECO:0000313" key="1">
    <source>
        <dbReference type="EMBL" id="SOU88920.1"/>
    </source>
</evidence>
<evidence type="ECO:0008006" key="3">
    <source>
        <dbReference type="Google" id="ProtNLM"/>
    </source>
</evidence>
<dbReference type="RefSeq" id="WP_058885853.1">
    <property type="nucleotide sequence ID" value="NZ_JAFMUG010000001.1"/>
</dbReference>
<dbReference type="AlphaFoldDB" id="A0A2I2MA39"/>
<dbReference type="PROSITE" id="PS51257">
    <property type="entry name" value="PROKAR_LIPOPROTEIN"/>
    <property type="match status" value="1"/>
</dbReference>
<dbReference type="Proteomes" id="UP000490060">
    <property type="component" value="Unassembled WGS sequence"/>
</dbReference>
<name>A0A2I2MA39_9FLAO</name>
<organism evidence="1 2">
    <name type="scientific">Tenacibaculum finnmarkense genomovar ulcerans</name>
    <dbReference type="NCBI Taxonomy" id="2781388"/>
    <lineage>
        <taxon>Bacteria</taxon>
        <taxon>Pseudomonadati</taxon>
        <taxon>Bacteroidota</taxon>
        <taxon>Flavobacteriia</taxon>
        <taxon>Flavobacteriales</taxon>
        <taxon>Flavobacteriaceae</taxon>
        <taxon>Tenacibaculum</taxon>
        <taxon>Tenacibaculum finnmarkense</taxon>
    </lineage>
</organism>
<evidence type="ECO:0000313" key="2">
    <source>
        <dbReference type="Proteomes" id="UP000490060"/>
    </source>
</evidence>
<dbReference type="EMBL" id="OENE01000015">
    <property type="protein sequence ID" value="SOU88920.1"/>
    <property type="molecule type" value="Genomic_DNA"/>
</dbReference>